<dbReference type="InterPro" id="IPR036986">
    <property type="entry name" value="S4_RNA-bd_sf"/>
</dbReference>
<keyword evidence="6 11" id="KW-0648">Protein biosynthesis</keyword>
<evidence type="ECO:0000256" key="6">
    <source>
        <dbReference type="ARBA" id="ARBA00022917"/>
    </source>
</evidence>
<dbReference type="Pfam" id="PF22421">
    <property type="entry name" value="SYY_C-terminal"/>
    <property type="match status" value="1"/>
</dbReference>
<evidence type="ECO:0000313" key="13">
    <source>
        <dbReference type="EMBL" id="OGG16372.1"/>
    </source>
</evidence>
<evidence type="ECO:0000256" key="8">
    <source>
        <dbReference type="ARBA" id="ARBA00048248"/>
    </source>
</evidence>
<evidence type="ECO:0000256" key="11">
    <source>
        <dbReference type="RuleBase" id="RU363036"/>
    </source>
</evidence>
<dbReference type="PRINTS" id="PR01040">
    <property type="entry name" value="TRNASYNTHTYR"/>
</dbReference>
<keyword evidence="3 11" id="KW-0547">Nucleotide-binding</keyword>
<comment type="caution">
    <text evidence="13">The sequence shown here is derived from an EMBL/GenBank/DDBJ whole genome shotgun (WGS) entry which is preliminary data.</text>
</comment>
<dbReference type="STRING" id="1798382.A3D77_01190"/>
<dbReference type="NCBIfam" id="TIGR00234">
    <property type="entry name" value="tyrS"/>
    <property type="match status" value="1"/>
</dbReference>
<accession>A0A1F5ZW55</accession>
<dbReference type="GO" id="GO:0005829">
    <property type="term" value="C:cytosol"/>
    <property type="evidence" value="ECO:0007669"/>
    <property type="project" value="TreeGrafter"/>
</dbReference>
<dbReference type="GO" id="GO:0005524">
    <property type="term" value="F:ATP binding"/>
    <property type="evidence" value="ECO:0007669"/>
    <property type="project" value="UniProtKB-KW"/>
</dbReference>
<keyword evidence="5 10" id="KW-0694">RNA-binding</keyword>
<gene>
    <name evidence="13" type="ORF">A3D77_01190</name>
</gene>
<evidence type="ECO:0000256" key="7">
    <source>
        <dbReference type="ARBA" id="ARBA00023146"/>
    </source>
</evidence>
<dbReference type="AlphaFoldDB" id="A0A1F5ZW55"/>
<dbReference type="Pfam" id="PF00579">
    <property type="entry name" value="tRNA-synt_1b"/>
    <property type="match status" value="1"/>
</dbReference>
<dbReference type="InterPro" id="IPR054608">
    <property type="entry name" value="SYY-like_C"/>
</dbReference>
<dbReference type="InterPro" id="IPR002307">
    <property type="entry name" value="Tyr-tRNA-ligase"/>
</dbReference>
<dbReference type="PROSITE" id="PS50889">
    <property type="entry name" value="S4"/>
    <property type="match status" value="1"/>
</dbReference>
<keyword evidence="7 11" id="KW-0030">Aminoacyl-tRNA synthetase</keyword>
<organism evidence="13 14">
    <name type="scientific">Candidatus Gottesmanbacteria bacterium RIFCSPHIGHO2_02_FULL_39_11</name>
    <dbReference type="NCBI Taxonomy" id="1798382"/>
    <lineage>
        <taxon>Bacteria</taxon>
        <taxon>Candidatus Gottesmaniibacteriota</taxon>
    </lineage>
</organism>
<feature type="domain" description="Tyrosine--tRNA ligase SYY-like C-terminal" evidence="12">
    <location>
        <begin position="323"/>
        <end position="386"/>
    </location>
</feature>
<evidence type="ECO:0000256" key="5">
    <source>
        <dbReference type="ARBA" id="ARBA00022884"/>
    </source>
</evidence>
<dbReference type="SUPFAM" id="SSF55174">
    <property type="entry name" value="Alpha-L RNA-binding motif"/>
    <property type="match status" value="1"/>
</dbReference>
<evidence type="ECO:0000313" key="14">
    <source>
        <dbReference type="Proteomes" id="UP000176923"/>
    </source>
</evidence>
<name>A0A1F5ZW55_9BACT</name>
<protein>
    <recommendedName>
        <fullName evidence="1 9">Tyrosine--tRNA ligase</fullName>
        <ecNumber evidence="1 9">6.1.1.1</ecNumber>
    </recommendedName>
</protein>
<dbReference type="Gene3D" id="3.40.50.620">
    <property type="entry name" value="HUPs"/>
    <property type="match status" value="1"/>
</dbReference>
<evidence type="ECO:0000256" key="9">
    <source>
        <dbReference type="NCBIfam" id="TIGR00234"/>
    </source>
</evidence>
<dbReference type="Gene3D" id="1.10.240.10">
    <property type="entry name" value="Tyrosyl-Transfer RNA Synthetase"/>
    <property type="match status" value="1"/>
</dbReference>
<dbReference type="PANTHER" id="PTHR11766">
    <property type="entry name" value="TYROSYL-TRNA SYNTHETASE"/>
    <property type="match status" value="1"/>
</dbReference>
<evidence type="ECO:0000256" key="1">
    <source>
        <dbReference type="ARBA" id="ARBA00013160"/>
    </source>
</evidence>
<keyword evidence="4 11" id="KW-0067">ATP-binding</keyword>
<sequence length="398" mass="44866">MDSVDEVLTRGVETIYPSKEALAKVLRSGKKIRLYQGFDPTGIQLHLGHLAGLLKLSQFQKLGHEVIFLIGDGTGQAGDPSGKKRNRENYLSNEKLRENARDYVLQASKVVDFKGKNAVKIMYNGDWLNKLSLKETLDIAGHFTLAQLEERDMYQERRKEGMDINFREFLYPLLQGYDSVVMKVDLEIGGSDQMFNMLAGRKLVREMLNKEKFVLTLPLLADSTGKKIGKTEGNVIALTSKPNELFGMIMNLPDEVIGKCFEMITNLPIGEVEIIQTELKMSDNPMPHKKKLAYELVRMLNTQKEAKESQDYFENTFQKKNTPDDIPKAAVVTGEYTIIDLINSLGIFKSKSDIRRLISEGAVDIDGKNIKDISATVTVDKTMTIKLGKHKFVKIIPT</sequence>
<dbReference type="Gene3D" id="3.10.290.10">
    <property type="entry name" value="RNA-binding S4 domain"/>
    <property type="match status" value="1"/>
</dbReference>
<dbReference type="GO" id="GO:0004831">
    <property type="term" value="F:tyrosine-tRNA ligase activity"/>
    <property type="evidence" value="ECO:0007669"/>
    <property type="project" value="UniProtKB-UniRule"/>
</dbReference>
<evidence type="ECO:0000256" key="3">
    <source>
        <dbReference type="ARBA" id="ARBA00022741"/>
    </source>
</evidence>
<evidence type="ECO:0000256" key="4">
    <source>
        <dbReference type="ARBA" id="ARBA00022840"/>
    </source>
</evidence>
<evidence type="ECO:0000256" key="2">
    <source>
        <dbReference type="ARBA" id="ARBA00022598"/>
    </source>
</evidence>
<evidence type="ECO:0000256" key="10">
    <source>
        <dbReference type="PROSITE-ProRule" id="PRU00182"/>
    </source>
</evidence>
<evidence type="ECO:0000259" key="12">
    <source>
        <dbReference type="Pfam" id="PF22421"/>
    </source>
</evidence>
<dbReference type="SUPFAM" id="SSF52374">
    <property type="entry name" value="Nucleotidylyl transferase"/>
    <property type="match status" value="1"/>
</dbReference>
<dbReference type="EC" id="6.1.1.1" evidence="1 9"/>
<dbReference type="EMBL" id="MFJL01000013">
    <property type="protein sequence ID" value="OGG16372.1"/>
    <property type="molecule type" value="Genomic_DNA"/>
</dbReference>
<comment type="similarity">
    <text evidence="11">Belongs to the class-I aminoacyl-tRNA synthetase family.</text>
</comment>
<keyword evidence="2 11" id="KW-0436">Ligase</keyword>
<reference evidence="13 14" key="1">
    <citation type="journal article" date="2016" name="Nat. Commun.">
        <title>Thousands of microbial genomes shed light on interconnected biogeochemical processes in an aquifer system.</title>
        <authorList>
            <person name="Anantharaman K."/>
            <person name="Brown C.T."/>
            <person name="Hug L.A."/>
            <person name="Sharon I."/>
            <person name="Castelle C.J."/>
            <person name="Probst A.J."/>
            <person name="Thomas B.C."/>
            <person name="Singh A."/>
            <person name="Wilkins M.J."/>
            <person name="Karaoz U."/>
            <person name="Brodie E.L."/>
            <person name="Williams K.H."/>
            <person name="Hubbard S.S."/>
            <person name="Banfield J.F."/>
        </authorList>
    </citation>
    <scope>NUCLEOTIDE SEQUENCE [LARGE SCALE GENOMIC DNA]</scope>
</reference>
<dbReference type="InterPro" id="IPR014729">
    <property type="entry name" value="Rossmann-like_a/b/a_fold"/>
</dbReference>
<comment type="catalytic activity">
    <reaction evidence="8">
        <text>tRNA(Tyr) + L-tyrosine + ATP = L-tyrosyl-tRNA(Tyr) + AMP + diphosphate + H(+)</text>
        <dbReference type="Rhea" id="RHEA:10220"/>
        <dbReference type="Rhea" id="RHEA-COMP:9706"/>
        <dbReference type="Rhea" id="RHEA-COMP:9707"/>
        <dbReference type="ChEBI" id="CHEBI:15378"/>
        <dbReference type="ChEBI" id="CHEBI:30616"/>
        <dbReference type="ChEBI" id="CHEBI:33019"/>
        <dbReference type="ChEBI" id="CHEBI:58315"/>
        <dbReference type="ChEBI" id="CHEBI:78442"/>
        <dbReference type="ChEBI" id="CHEBI:78536"/>
        <dbReference type="ChEBI" id="CHEBI:456215"/>
        <dbReference type="EC" id="6.1.1.1"/>
    </reaction>
</comment>
<dbReference type="GO" id="GO:0006437">
    <property type="term" value="P:tyrosyl-tRNA aminoacylation"/>
    <property type="evidence" value="ECO:0007669"/>
    <property type="project" value="UniProtKB-UniRule"/>
</dbReference>
<dbReference type="PANTHER" id="PTHR11766:SF1">
    <property type="entry name" value="TYROSINE--TRNA LIGASE"/>
    <property type="match status" value="1"/>
</dbReference>
<dbReference type="CDD" id="cd00165">
    <property type="entry name" value="S4"/>
    <property type="match status" value="1"/>
</dbReference>
<dbReference type="InterPro" id="IPR002305">
    <property type="entry name" value="aa-tRNA-synth_Ic"/>
</dbReference>
<proteinExistence type="inferred from homology"/>
<dbReference type="Proteomes" id="UP000176923">
    <property type="component" value="Unassembled WGS sequence"/>
</dbReference>
<dbReference type="GO" id="GO:0003723">
    <property type="term" value="F:RNA binding"/>
    <property type="evidence" value="ECO:0007669"/>
    <property type="project" value="UniProtKB-KW"/>
</dbReference>
<dbReference type="InterPro" id="IPR024088">
    <property type="entry name" value="Tyr-tRNA-ligase_bac-type"/>
</dbReference>